<evidence type="ECO:0000256" key="1">
    <source>
        <dbReference type="ARBA" id="ARBA00004141"/>
    </source>
</evidence>
<accession>A0AAV6XGF2</accession>
<proteinExistence type="inferred from homology"/>
<comment type="similarity">
    <text evidence="7">Belongs to the MIP/aquaporin (TC 1.A.8) family. TIP (TC 1.A.8.10) subfamily.</text>
</comment>
<evidence type="ECO:0000313" key="11">
    <source>
        <dbReference type="Proteomes" id="UP000826271"/>
    </source>
</evidence>
<evidence type="ECO:0000256" key="7">
    <source>
        <dbReference type="ARBA" id="ARBA00038477"/>
    </source>
</evidence>
<sequence>MASLKSRLEHSITPVALRSYLAEFISTFLFVFAAIGATMSSRKMMPDASSDSSSLVAVAVAIALSLSVTVYIAVDISGGHVNPAVTFGRAVGGHITIPMAIFYWVSQMLGSVMACLLLKTTTVGQQVPVHAIQHEMTGFGAAILEGVMTFALVYTVYASADPRKGAMGSIGPLAIGFIVGANVLASGPFTGGSMNPAVSFGAAVIGGSFKNQAVYWIGPLVGAAIAGIVYDNVVFPADMPDPVRGVSDGVGV</sequence>
<dbReference type="InterPro" id="IPR022357">
    <property type="entry name" value="MIP_CS"/>
</dbReference>
<evidence type="ECO:0000256" key="9">
    <source>
        <dbReference type="SAM" id="Phobius"/>
    </source>
</evidence>
<dbReference type="PANTHER" id="PTHR45665:SF27">
    <property type="entry name" value="AQUAPORIN TIP5-1-RELATED"/>
    <property type="match status" value="1"/>
</dbReference>
<dbReference type="InterPro" id="IPR034294">
    <property type="entry name" value="Aquaporin_transptr"/>
</dbReference>
<evidence type="ECO:0000313" key="10">
    <source>
        <dbReference type="EMBL" id="KAG8381528.1"/>
    </source>
</evidence>
<evidence type="ECO:0000256" key="6">
    <source>
        <dbReference type="ARBA" id="ARBA00023136"/>
    </source>
</evidence>
<dbReference type="Pfam" id="PF00230">
    <property type="entry name" value="MIP"/>
    <property type="match status" value="1"/>
</dbReference>
<keyword evidence="5 9" id="KW-1133">Transmembrane helix</keyword>
<evidence type="ECO:0000256" key="3">
    <source>
        <dbReference type="ARBA" id="ARBA00022692"/>
    </source>
</evidence>
<dbReference type="GO" id="GO:0016020">
    <property type="term" value="C:membrane"/>
    <property type="evidence" value="ECO:0007669"/>
    <property type="project" value="UniProtKB-SubCell"/>
</dbReference>
<comment type="subcellular location">
    <subcellularLocation>
        <location evidence="1">Membrane</location>
        <topology evidence="1">Multi-pass membrane protein</topology>
    </subcellularLocation>
</comment>
<feature type="transmembrane region" description="Helical" evidence="9">
    <location>
        <begin position="139"/>
        <end position="160"/>
    </location>
</feature>
<evidence type="ECO:0000256" key="8">
    <source>
        <dbReference type="RuleBase" id="RU000477"/>
    </source>
</evidence>
<organism evidence="10 11">
    <name type="scientific">Buddleja alternifolia</name>
    <dbReference type="NCBI Taxonomy" id="168488"/>
    <lineage>
        <taxon>Eukaryota</taxon>
        <taxon>Viridiplantae</taxon>
        <taxon>Streptophyta</taxon>
        <taxon>Embryophyta</taxon>
        <taxon>Tracheophyta</taxon>
        <taxon>Spermatophyta</taxon>
        <taxon>Magnoliopsida</taxon>
        <taxon>eudicotyledons</taxon>
        <taxon>Gunneridae</taxon>
        <taxon>Pentapetalae</taxon>
        <taxon>asterids</taxon>
        <taxon>lamiids</taxon>
        <taxon>Lamiales</taxon>
        <taxon>Scrophulariaceae</taxon>
        <taxon>Buddlejeae</taxon>
        <taxon>Buddleja</taxon>
    </lineage>
</organism>
<name>A0AAV6XGF2_9LAMI</name>
<dbReference type="SUPFAM" id="SSF81338">
    <property type="entry name" value="Aquaporin-like"/>
    <property type="match status" value="1"/>
</dbReference>
<feature type="transmembrane region" description="Helical" evidence="9">
    <location>
        <begin position="20"/>
        <end position="40"/>
    </location>
</feature>
<reference evidence="10" key="1">
    <citation type="submission" date="2019-10" db="EMBL/GenBank/DDBJ databases">
        <authorList>
            <person name="Zhang R."/>
            <person name="Pan Y."/>
            <person name="Wang J."/>
            <person name="Ma R."/>
            <person name="Yu S."/>
        </authorList>
    </citation>
    <scope>NUCLEOTIDE SEQUENCE</scope>
    <source>
        <strain evidence="10">LA-IB0</strain>
        <tissue evidence="10">Leaf</tissue>
    </source>
</reference>
<dbReference type="InterPro" id="IPR000425">
    <property type="entry name" value="MIP"/>
</dbReference>
<feature type="transmembrane region" description="Helical" evidence="9">
    <location>
        <begin position="52"/>
        <end position="74"/>
    </location>
</feature>
<feature type="transmembrane region" description="Helical" evidence="9">
    <location>
        <begin position="166"/>
        <end position="185"/>
    </location>
</feature>
<feature type="transmembrane region" description="Helical" evidence="9">
    <location>
        <begin position="94"/>
        <end position="118"/>
    </location>
</feature>
<keyword evidence="11" id="KW-1185">Reference proteome</keyword>
<gene>
    <name evidence="10" type="ORF">BUALT_Bualt06G0131100</name>
</gene>
<dbReference type="AlphaFoldDB" id="A0AAV6XGF2"/>
<dbReference type="GO" id="GO:0015250">
    <property type="term" value="F:water channel activity"/>
    <property type="evidence" value="ECO:0007669"/>
    <property type="project" value="TreeGrafter"/>
</dbReference>
<dbReference type="InterPro" id="IPR023271">
    <property type="entry name" value="Aquaporin-like"/>
</dbReference>
<dbReference type="Proteomes" id="UP000826271">
    <property type="component" value="Unassembled WGS sequence"/>
</dbReference>
<keyword evidence="6 9" id="KW-0472">Membrane</keyword>
<dbReference type="Gene3D" id="1.20.1080.10">
    <property type="entry name" value="Glycerol uptake facilitator protein"/>
    <property type="match status" value="1"/>
</dbReference>
<dbReference type="PANTHER" id="PTHR45665">
    <property type="entry name" value="AQUAPORIN-8"/>
    <property type="match status" value="1"/>
</dbReference>
<dbReference type="FunFam" id="1.20.1080.10:FF:000017">
    <property type="entry name" value="Probable aquaporin TIP5-1"/>
    <property type="match status" value="1"/>
</dbReference>
<evidence type="ECO:0000256" key="5">
    <source>
        <dbReference type="ARBA" id="ARBA00022989"/>
    </source>
</evidence>
<protein>
    <recommendedName>
        <fullName evidence="12">Aquaporin TIP5-1</fullName>
    </recommendedName>
</protein>
<keyword evidence="3 8" id="KW-0812">Transmembrane</keyword>
<comment type="caution">
    <text evidence="10">The sequence shown here is derived from an EMBL/GenBank/DDBJ whole genome shotgun (WGS) entry which is preliminary data.</text>
</comment>
<evidence type="ECO:0000256" key="2">
    <source>
        <dbReference type="ARBA" id="ARBA00022448"/>
    </source>
</evidence>
<keyword evidence="4" id="KW-0677">Repeat</keyword>
<dbReference type="PRINTS" id="PR00783">
    <property type="entry name" value="MINTRINSICP"/>
</dbReference>
<dbReference type="CDD" id="cd00333">
    <property type="entry name" value="MIP"/>
    <property type="match status" value="1"/>
</dbReference>
<evidence type="ECO:0000256" key="4">
    <source>
        <dbReference type="ARBA" id="ARBA00022737"/>
    </source>
</evidence>
<dbReference type="PROSITE" id="PS00221">
    <property type="entry name" value="MIP"/>
    <property type="match status" value="1"/>
</dbReference>
<keyword evidence="2 8" id="KW-0813">Transport</keyword>
<dbReference type="EMBL" id="WHWC01000006">
    <property type="protein sequence ID" value="KAG8381528.1"/>
    <property type="molecule type" value="Genomic_DNA"/>
</dbReference>
<evidence type="ECO:0008006" key="12">
    <source>
        <dbReference type="Google" id="ProtNLM"/>
    </source>
</evidence>